<comment type="catalytic activity">
    <reaction evidence="10">
        <text>D-glucosamine(out) = D-glucosamine(in)</text>
        <dbReference type="Rhea" id="RHEA:78423"/>
        <dbReference type="ChEBI" id="CHEBI:58723"/>
    </reaction>
    <physiologicalReaction direction="left-to-right" evidence="10">
        <dbReference type="Rhea" id="RHEA:78424"/>
    </physiologicalReaction>
</comment>
<evidence type="ECO:0000256" key="11">
    <source>
        <dbReference type="ARBA" id="ARBA00044710"/>
    </source>
</evidence>
<comment type="subcellular location">
    <subcellularLocation>
        <location evidence="1">Membrane</location>
        <topology evidence="1">Multi-pass membrane protein</topology>
    </subcellularLocation>
</comment>
<feature type="transmembrane region" description="Helical" evidence="13">
    <location>
        <begin position="194"/>
        <end position="215"/>
    </location>
</feature>
<proteinExistence type="predicted"/>
<dbReference type="Pfam" id="PF00083">
    <property type="entry name" value="Sugar_tr"/>
    <property type="match status" value="1"/>
</dbReference>
<feature type="transmembrane region" description="Helical" evidence="13">
    <location>
        <begin position="93"/>
        <end position="118"/>
    </location>
</feature>
<feature type="transmembrane region" description="Helical" evidence="13">
    <location>
        <begin position="418"/>
        <end position="441"/>
    </location>
</feature>
<keyword evidence="3 13" id="KW-0812">Transmembrane</keyword>
<evidence type="ECO:0000256" key="13">
    <source>
        <dbReference type="SAM" id="Phobius"/>
    </source>
</evidence>
<feature type="transmembrane region" description="Helical" evidence="13">
    <location>
        <begin position="263"/>
        <end position="281"/>
    </location>
</feature>
<evidence type="ECO:0000256" key="8">
    <source>
        <dbReference type="ARBA" id="ARBA00044656"/>
    </source>
</evidence>
<name>A0AAD5M1B3_PYTIN</name>
<dbReference type="PROSITE" id="PS00217">
    <property type="entry name" value="SUGAR_TRANSPORT_2"/>
    <property type="match status" value="1"/>
</dbReference>
<dbReference type="SUPFAM" id="SSF103473">
    <property type="entry name" value="MFS general substrate transporter"/>
    <property type="match status" value="1"/>
</dbReference>
<comment type="catalytic activity">
    <reaction evidence="8">
        <text>D-xylose(out) = D-xylose(in)</text>
        <dbReference type="Rhea" id="RHEA:78427"/>
        <dbReference type="ChEBI" id="CHEBI:53455"/>
    </reaction>
    <physiologicalReaction direction="left-to-right" evidence="8">
        <dbReference type="Rhea" id="RHEA:78428"/>
    </physiologicalReaction>
</comment>
<evidence type="ECO:0000256" key="9">
    <source>
        <dbReference type="ARBA" id="ARBA00044662"/>
    </source>
</evidence>
<evidence type="ECO:0000256" key="5">
    <source>
        <dbReference type="ARBA" id="ARBA00023136"/>
    </source>
</evidence>
<reference evidence="15" key="1">
    <citation type="submission" date="2021-12" db="EMBL/GenBank/DDBJ databases">
        <title>Prjna785345.</title>
        <authorList>
            <person name="Rujirawat T."/>
            <person name="Krajaejun T."/>
        </authorList>
    </citation>
    <scope>NUCLEOTIDE SEQUENCE</scope>
    <source>
        <strain evidence="15">Pi057C3</strain>
    </source>
</reference>
<feature type="domain" description="Major facilitator superfamily (MFS) profile" evidence="14">
    <location>
        <begin position="96"/>
        <end position="547"/>
    </location>
</feature>
<gene>
    <name evidence="15" type="ORF">P43SY_009121</name>
</gene>
<evidence type="ECO:0000313" key="15">
    <source>
        <dbReference type="EMBL" id="KAJ0399457.1"/>
    </source>
</evidence>
<sequence length="585" mass="62844">MGHPRRAWSSLVAALRDPARSDFAFVPHQYVFFAPAQRRADGAPTPCETTPINGDNATPLPWQEPDAWRDGDDDAYSAQTLQRRAAFGGQANAFYALHLATFGAAAVGCAWLSLFPMSPTRLYNMQVDVFNTRHSHTVFFHEQCLQLGVILGAAVAGYLGDRLGRAGALELASVPFVIGWLLVGVAYGELTVLIGRYMLGAAVGLMGVSAPIYLAEINKVSSRGRALCLYALFSALGYAVYVGLGVGVSYLSRHYPGFNLSEWKALALVGMVPGVGLLLLVQHLPDSPTWLIIQHDDRETAFAVLERLFSGSFKHAEREVNALIHADILSREDHTHHGAFFRPLLLCLALFALRAVCSLLLEPTLMPTDGRSFVVSVLGVSLDISDHEMLQVRGALWVAGVVGTLCCFVVIDSRGRVAALQTGSTIVLVGCILNLLTMASVRDSEAELQVTNIGLATVLLIKAGHHLGLALTPLVLASELFPARQRIGAMSLVFITEAATRLAGSYALDWLRVAIPMDAAFVVSVSVVLVCNAVGALLAVFSLPETSQRSLQAIEAILSGWYPATPQLSQSRVRLGRGSVSLYGS</sequence>
<protein>
    <recommendedName>
        <fullName evidence="12">Hexose transporter 1</fullName>
    </recommendedName>
</protein>
<dbReference type="PROSITE" id="PS50850">
    <property type="entry name" value="MFS"/>
    <property type="match status" value="1"/>
</dbReference>
<evidence type="ECO:0000256" key="6">
    <source>
        <dbReference type="ARBA" id="ARBA00044637"/>
    </source>
</evidence>
<dbReference type="GO" id="GO:0016020">
    <property type="term" value="C:membrane"/>
    <property type="evidence" value="ECO:0007669"/>
    <property type="project" value="UniProtKB-SubCell"/>
</dbReference>
<dbReference type="InterPro" id="IPR036259">
    <property type="entry name" value="MFS_trans_sf"/>
</dbReference>
<dbReference type="GO" id="GO:0022857">
    <property type="term" value="F:transmembrane transporter activity"/>
    <property type="evidence" value="ECO:0007669"/>
    <property type="project" value="InterPro"/>
</dbReference>
<comment type="catalytic activity">
    <reaction evidence="7">
        <text>D-glucose(out) = D-glucose(in)</text>
        <dbReference type="Rhea" id="RHEA:60376"/>
        <dbReference type="ChEBI" id="CHEBI:4167"/>
    </reaction>
    <physiologicalReaction direction="left-to-right" evidence="7">
        <dbReference type="Rhea" id="RHEA:60377"/>
    </physiologicalReaction>
</comment>
<comment type="catalytic activity">
    <reaction evidence="11">
        <text>D-fructose(out) = D-fructose(in)</text>
        <dbReference type="Rhea" id="RHEA:60372"/>
        <dbReference type="ChEBI" id="CHEBI:37721"/>
    </reaction>
    <physiologicalReaction direction="left-to-right" evidence="11">
        <dbReference type="Rhea" id="RHEA:60373"/>
    </physiologicalReaction>
</comment>
<comment type="caution">
    <text evidence="15">The sequence shown here is derived from an EMBL/GenBank/DDBJ whole genome shotgun (WGS) entry which is preliminary data.</text>
</comment>
<keyword evidence="16" id="KW-1185">Reference proteome</keyword>
<dbReference type="PRINTS" id="PR00171">
    <property type="entry name" value="SUGRTRNSPORT"/>
</dbReference>
<comment type="catalytic activity">
    <reaction evidence="9">
        <text>D-mannose(out) = D-mannose(in)</text>
        <dbReference type="Rhea" id="RHEA:78391"/>
        <dbReference type="ChEBI" id="CHEBI:4208"/>
    </reaction>
    <physiologicalReaction direction="left-to-right" evidence="9">
        <dbReference type="Rhea" id="RHEA:78392"/>
    </physiologicalReaction>
</comment>
<organism evidence="15 16">
    <name type="scientific">Pythium insidiosum</name>
    <name type="common">Pythiosis disease agent</name>
    <dbReference type="NCBI Taxonomy" id="114742"/>
    <lineage>
        <taxon>Eukaryota</taxon>
        <taxon>Sar</taxon>
        <taxon>Stramenopiles</taxon>
        <taxon>Oomycota</taxon>
        <taxon>Peronosporomycetes</taxon>
        <taxon>Pythiales</taxon>
        <taxon>Pythiaceae</taxon>
        <taxon>Pythium</taxon>
    </lineage>
</organism>
<dbReference type="InterPro" id="IPR005829">
    <property type="entry name" value="Sugar_transporter_CS"/>
</dbReference>
<comment type="catalytic activity">
    <reaction evidence="6">
        <text>D-galactose(in) = D-galactose(out)</text>
        <dbReference type="Rhea" id="RHEA:34915"/>
        <dbReference type="ChEBI" id="CHEBI:4139"/>
    </reaction>
    <physiologicalReaction direction="right-to-left" evidence="6">
        <dbReference type="Rhea" id="RHEA:34917"/>
    </physiologicalReaction>
</comment>
<accession>A0AAD5M1B3</accession>
<evidence type="ECO:0000259" key="14">
    <source>
        <dbReference type="PROSITE" id="PS50850"/>
    </source>
</evidence>
<dbReference type="InterPro" id="IPR050549">
    <property type="entry name" value="MFS_Trehalose_Transporter"/>
</dbReference>
<comment type="subunit">
    <text evidence="2">Homodimer.</text>
</comment>
<dbReference type="Gene3D" id="1.20.1250.20">
    <property type="entry name" value="MFS general substrate transporter like domains"/>
    <property type="match status" value="1"/>
</dbReference>
<dbReference type="InterPro" id="IPR020846">
    <property type="entry name" value="MFS_dom"/>
</dbReference>
<evidence type="ECO:0000256" key="10">
    <source>
        <dbReference type="ARBA" id="ARBA00044668"/>
    </source>
</evidence>
<dbReference type="PANTHER" id="PTHR48021">
    <property type="match status" value="1"/>
</dbReference>
<feature type="transmembrane region" description="Helical" evidence="13">
    <location>
        <begin position="520"/>
        <end position="541"/>
    </location>
</feature>
<evidence type="ECO:0000256" key="12">
    <source>
        <dbReference type="ARBA" id="ARBA00044780"/>
    </source>
</evidence>
<dbReference type="PANTHER" id="PTHR48021:SF1">
    <property type="entry name" value="GH07001P-RELATED"/>
    <property type="match status" value="1"/>
</dbReference>
<dbReference type="Proteomes" id="UP001209570">
    <property type="component" value="Unassembled WGS sequence"/>
</dbReference>
<feature type="transmembrane region" description="Helical" evidence="13">
    <location>
        <begin position="171"/>
        <end position="188"/>
    </location>
</feature>
<evidence type="ECO:0000256" key="3">
    <source>
        <dbReference type="ARBA" id="ARBA00022692"/>
    </source>
</evidence>
<feature type="transmembrane region" description="Helical" evidence="13">
    <location>
        <begin position="138"/>
        <end position="159"/>
    </location>
</feature>
<feature type="transmembrane region" description="Helical" evidence="13">
    <location>
        <begin position="453"/>
        <end position="477"/>
    </location>
</feature>
<evidence type="ECO:0000256" key="4">
    <source>
        <dbReference type="ARBA" id="ARBA00022989"/>
    </source>
</evidence>
<feature type="transmembrane region" description="Helical" evidence="13">
    <location>
        <begin position="227"/>
        <end position="251"/>
    </location>
</feature>
<dbReference type="InterPro" id="IPR003663">
    <property type="entry name" value="Sugar/inositol_transpt"/>
</dbReference>
<evidence type="ECO:0000256" key="2">
    <source>
        <dbReference type="ARBA" id="ARBA00011738"/>
    </source>
</evidence>
<feature type="transmembrane region" description="Helical" evidence="13">
    <location>
        <begin position="339"/>
        <end position="361"/>
    </location>
</feature>
<evidence type="ECO:0000256" key="7">
    <source>
        <dbReference type="ARBA" id="ARBA00044648"/>
    </source>
</evidence>
<dbReference type="InterPro" id="IPR005828">
    <property type="entry name" value="MFS_sugar_transport-like"/>
</dbReference>
<evidence type="ECO:0000313" key="16">
    <source>
        <dbReference type="Proteomes" id="UP001209570"/>
    </source>
</evidence>
<evidence type="ECO:0000256" key="1">
    <source>
        <dbReference type="ARBA" id="ARBA00004141"/>
    </source>
</evidence>
<keyword evidence="5 13" id="KW-0472">Membrane</keyword>
<dbReference type="EMBL" id="JAKCXM010000182">
    <property type="protein sequence ID" value="KAJ0399457.1"/>
    <property type="molecule type" value="Genomic_DNA"/>
</dbReference>
<keyword evidence="4 13" id="KW-1133">Transmembrane helix</keyword>
<dbReference type="AlphaFoldDB" id="A0AAD5M1B3"/>
<feature type="transmembrane region" description="Helical" evidence="13">
    <location>
        <begin position="394"/>
        <end position="411"/>
    </location>
</feature>